<evidence type="ECO:0000256" key="3">
    <source>
        <dbReference type="ARBA" id="ARBA00023125"/>
    </source>
</evidence>
<keyword evidence="3" id="KW-0238">DNA-binding</keyword>
<sequence>MQIKERRSEMGDKITKSPKIRFVGFTDAWEERKFIELLDIREGIRRGPFGSALKKELFVPKSDYVVYEQQNAIYDKWETRYNITKDKFDELRKFVLSEGDFIMSGAGTIGRISRVPNGIKQGVFNQALIRFKINTEVTNSNYFLEWIRSDNMQRKFTEANPGSAMTNLVPMHEVKEWVVSSPSLGEQKKIGDFFTELSYLLTLHQRKLELLKDMKKNLLHKMFPKDGANVPEIRFGGFADAWEQLTVSELANRYDNLRVPITASERVAGSTPYYGANGIQDYVEGFTHDGEFILVAEDGASDLQNYPVQYVNGKVWVNNHAHVLQAKPEIADNKFLMNALKHTNIEPYLVGGGRAKLNADVMMKISFRVPELAEQKQIGSFFANLDHLTTLHQRELNSLENLKKSLLQQMFI</sequence>
<evidence type="ECO:0000313" key="5">
    <source>
        <dbReference type="EMBL" id="XBM03444.1"/>
    </source>
</evidence>
<dbReference type="InterPro" id="IPR052021">
    <property type="entry name" value="Type-I_RS_S_subunit"/>
</dbReference>
<dbReference type="PANTHER" id="PTHR30408">
    <property type="entry name" value="TYPE-1 RESTRICTION ENZYME ECOKI SPECIFICITY PROTEIN"/>
    <property type="match status" value="1"/>
</dbReference>
<dbReference type="GO" id="GO:0009307">
    <property type="term" value="P:DNA restriction-modification system"/>
    <property type="evidence" value="ECO:0007669"/>
    <property type="project" value="UniProtKB-KW"/>
</dbReference>
<feature type="domain" description="Type I restriction modification DNA specificity" evidence="4">
    <location>
        <begin position="29"/>
        <end position="212"/>
    </location>
</feature>
<dbReference type="PANTHER" id="PTHR30408:SF12">
    <property type="entry name" value="TYPE I RESTRICTION ENZYME MJAVIII SPECIFICITY SUBUNIT"/>
    <property type="match status" value="1"/>
</dbReference>
<organism evidence="5">
    <name type="scientific">Bacillus sp. BS1807G30</name>
    <dbReference type="NCBI Taxonomy" id="3153756"/>
    <lineage>
        <taxon>Bacteria</taxon>
        <taxon>Bacillati</taxon>
        <taxon>Bacillota</taxon>
        <taxon>Bacilli</taxon>
        <taxon>Bacillales</taxon>
        <taxon>Bacillaceae</taxon>
        <taxon>Bacillus</taxon>
    </lineage>
</organism>
<proteinExistence type="inferred from homology"/>
<keyword evidence="2" id="KW-0680">Restriction system</keyword>
<dbReference type="Gene3D" id="3.90.220.20">
    <property type="entry name" value="DNA methylase specificity domains"/>
    <property type="match status" value="2"/>
</dbReference>
<dbReference type="GO" id="GO:0003677">
    <property type="term" value="F:DNA binding"/>
    <property type="evidence" value="ECO:0007669"/>
    <property type="project" value="UniProtKB-KW"/>
</dbReference>
<dbReference type="EMBL" id="CP157353">
    <property type="protein sequence ID" value="XBM03444.1"/>
    <property type="molecule type" value="Genomic_DNA"/>
</dbReference>
<accession>A0AAU7FHP4</accession>
<comment type="similarity">
    <text evidence="1">Belongs to the type-I restriction system S methylase family.</text>
</comment>
<dbReference type="CDD" id="cd17262">
    <property type="entry name" value="RMtype1_S_Aco12261I-TRD2-CR2"/>
    <property type="match status" value="1"/>
</dbReference>
<dbReference type="RefSeq" id="WP_348936216.1">
    <property type="nucleotide sequence ID" value="NZ_CP157353.1"/>
</dbReference>
<name>A0AAU7FHP4_9BACI</name>
<keyword evidence="5" id="KW-0378">Hydrolase</keyword>
<protein>
    <submittedName>
        <fullName evidence="5">Restriction endonuclease subunit S</fullName>
    </submittedName>
</protein>
<dbReference type="REBASE" id="836511">
    <property type="entry name" value="S1.BspG30ORF15110P"/>
</dbReference>
<evidence type="ECO:0000256" key="2">
    <source>
        <dbReference type="ARBA" id="ARBA00022747"/>
    </source>
</evidence>
<dbReference type="Pfam" id="PF01420">
    <property type="entry name" value="Methylase_S"/>
    <property type="match status" value="2"/>
</dbReference>
<dbReference type="InterPro" id="IPR000055">
    <property type="entry name" value="Restrct_endonuc_typeI_TRD"/>
</dbReference>
<gene>
    <name evidence="5" type="ORF">ABG082_15115</name>
</gene>
<evidence type="ECO:0000256" key="1">
    <source>
        <dbReference type="ARBA" id="ARBA00010923"/>
    </source>
</evidence>
<dbReference type="InterPro" id="IPR044946">
    <property type="entry name" value="Restrct_endonuc_typeI_TRD_sf"/>
</dbReference>
<evidence type="ECO:0000259" key="4">
    <source>
        <dbReference type="Pfam" id="PF01420"/>
    </source>
</evidence>
<dbReference type="AlphaFoldDB" id="A0AAU7FHP4"/>
<feature type="domain" description="Type I restriction modification DNA specificity" evidence="4">
    <location>
        <begin position="241"/>
        <end position="401"/>
    </location>
</feature>
<dbReference type="GO" id="GO:0004519">
    <property type="term" value="F:endonuclease activity"/>
    <property type="evidence" value="ECO:0007669"/>
    <property type="project" value="UniProtKB-KW"/>
</dbReference>
<reference evidence="5" key="1">
    <citation type="submission" date="2024-05" db="EMBL/GenBank/DDBJ databases">
        <authorList>
            <person name="Liu Z."/>
        </authorList>
    </citation>
    <scope>NUCLEOTIDE SEQUENCE</scope>
    <source>
        <strain evidence="5">BS1807G30</strain>
    </source>
</reference>
<dbReference type="SUPFAM" id="SSF116734">
    <property type="entry name" value="DNA methylase specificity domain"/>
    <property type="match status" value="2"/>
</dbReference>
<dbReference type="Gene3D" id="1.10.287.1120">
    <property type="entry name" value="Bipartite methylase S protein"/>
    <property type="match status" value="1"/>
</dbReference>
<keyword evidence="5" id="KW-0255">Endonuclease</keyword>
<keyword evidence="5" id="KW-0540">Nuclease</keyword>